<evidence type="ECO:0000313" key="10">
    <source>
        <dbReference type="Proteomes" id="UP000253910"/>
    </source>
</evidence>
<keyword evidence="4" id="KW-0997">Cell inner membrane</keyword>
<keyword evidence="6 8" id="KW-1133">Transmembrane helix</keyword>
<reference evidence="9 10" key="1">
    <citation type="submission" date="2018-05" db="EMBL/GenBank/DDBJ databases">
        <title>Draft Genome Sequences for a Diverse set of 7 Haemophilus Species.</title>
        <authorList>
            <person name="Nichols M."/>
            <person name="Topaz N."/>
            <person name="Wang X."/>
            <person name="Wang X."/>
            <person name="Boxrud D."/>
        </authorList>
    </citation>
    <scope>NUCLEOTIDE SEQUENCE [LARGE SCALE GENOMIC DNA]</scope>
    <source>
        <strain evidence="9 10">C2008001710</strain>
    </source>
</reference>
<evidence type="ECO:0000313" key="9">
    <source>
        <dbReference type="EMBL" id="RDE89338.1"/>
    </source>
</evidence>
<dbReference type="NCBIfam" id="NF002493">
    <property type="entry name" value="PRK01816.1"/>
    <property type="match status" value="1"/>
</dbReference>
<protein>
    <recommendedName>
        <fullName evidence="8">UPF0208 membrane protein DPV87_09630</fullName>
    </recommendedName>
</protein>
<evidence type="ECO:0000256" key="8">
    <source>
        <dbReference type="HAMAP-Rule" id="MF_01101"/>
    </source>
</evidence>
<dbReference type="InterPro" id="IPR007334">
    <property type="entry name" value="UPF0208"/>
</dbReference>
<evidence type="ECO:0000256" key="4">
    <source>
        <dbReference type="ARBA" id="ARBA00022519"/>
    </source>
</evidence>
<dbReference type="EMBL" id="QEPW01000022">
    <property type="protein sequence ID" value="RDE89338.1"/>
    <property type="molecule type" value="Genomic_DNA"/>
</dbReference>
<evidence type="ECO:0000256" key="2">
    <source>
        <dbReference type="ARBA" id="ARBA00009474"/>
    </source>
</evidence>
<dbReference type="AlphaFoldDB" id="A0A369Z5E0"/>
<feature type="transmembrane region" description="Helical" evidence="8">
    <location>
        <begin position="39"/>
        <end position="57"/>
    </location>
</feature>
<keyword evidence="5 8" id="KW-0812">Transmembrane</keyword>
<evidence type="ECO:0000256" key="7">
    <source>
        <dbReference type="ARBA" id="ARBA00023136"/>
    </source>
</evidence>
<keyword evidence="3 8" id="KW-1003">Cell membrane</keyword>
<dbReference type="Proteomes" id="UP000253910">
    <property type="component" value="Unassembled WGS sequence"/>
</dbReference>
<dbReference type="GO" id="GO:0005886">
    <property type="term" value="C:plasma membrane"/>
    <property type="evidence" value="ECO:0007669"/>
    <property type="project" value="UniProtKB-SubCell"/>
</dbReference>
<evidence type="ECO:0000256" key="3">
    <source>
        <dbReference type="ARBA" id="ARBA00022475"/>
    </source>
</evidence>
<comment type="subcellular location">
    <subcellularLocation>
        <location evidence="1">Cell inner membrane</location>
        <topology evidence="1">Multi-pass membrane protein</topology>
    </subcellularLocation>
    <subcellularLocation>
        <location evidence="8">Cell membrane</location>
        <topology evidence="8">Multi-pass membrane protein</topology>
    </subcellularLocation>
</comment>
<evidence type="ECO:0000256" key="5">
    <source>
        <dbReference type="ARBA" id="ARBA00022692"/>
    </source>
</evidence>
<comment type="similarity">
    <text evidence="2 8">Belongs to the UPF0208 family.</text>
</comment>
<sequence>MSSFFSTLKQGQVYLQTWPLEAKLGMIFPENRIIKATKFAQKFMPFMAVFAVVWQQLYAKADLTAFSLAILTALCALAMPFQGLYWLGKRAKSPLEPQSSQWFYEISERLRKQHESLPTVQDKPTYQHLAEVLRKAQQKLDKAFWQEI</sequence>
<comment type="caution">
    <text evidence="9">The sequence shown here is derived from an EMBL/GenBank/DDBJ whole genome shotgun (WGS) entry which is preliminary data.</text>
</comment>
<dbReference type="Pfam" id="PF04217">
    <property type="entry name" value="DUF412"/>
    <property type="match status" value="1"/>
</dbReference>
<proteinExistence type="inferred from homology"/>
<name>A0A369Z5E0_HAEPA</name>
<accession>A0A369Z5E0</accession>
<gene>
    <name evidence="9" type="ORF">DPV87_09630</name>
</gene>
<dbReference type="HAMAP" id="MF_01101">
    <property type="entry name" value="UPF0208"/>
    <property type="match status" value="1"/>
</dbReference>
<dbReference type="RefSeq" id="WP_054420379.1">
    <property type="nucleotide sequence ID" value="NZ_CP063110.1"/>
</dbReference>
<evidence type="ECO:0000256" key="1">
    <source>
        <dbReference type="ARBA" id="ARBA00004429"/>
    </source>
</evidence>
<evidence type="ECO:0000256" key="6">
    <source>
        <dbReference type="ARBA" id="ARBA00022989"/>
    </source>
</evidence>
<keyword evidence="7 8" id="KW-0472">Membrane</keyword>
<organism evidence="9 10">
    <name type="scientific">Haemophilus parainfluenzae</name>
    <dbReference type="NCBI Taxonomy" id="729"/>
    <lineage>
        <taxon>Bacteria</taxon>
        <taxon>Pseudomonadati</taxon>
        <taxon>Pseudomonadota</taxon>
        <taxon>Gammaproteobacteria</taxon>
        <taxon>Pasteurellales</taxon>
        <taxon>Pasteurellaceae</taxon>
        <taxon>Haemophilus</taxon>
    </lineage>
</organism>
<feature type="transmembrane region" description="Helical" evidence="8">
    <location>
        <begin position="63"/>
        <end position="87"/>
    </location>
</feature>